<keyword evidence="5" id="KW-0966">Cell projection</keyword>
<dbReference type="EMBL" id="QUTF01027903">
    <property type="protein sequence ID" value="RHY79246.1"/>
    <property type="molecule type" value="Genomic_DNA"/>
</dbReference>
<evidence type="ECO:0000256" key="4">
    <source>
        <dbReference type="ARBA" id="ARBA00023069"/>
    </source>
</evidence>
<evidence type="ECO:0000313" key="6">
    <source>
        <dbReference type="EMBL" id="RHY79246.1"/>
    </source>
</evidence>
<gene>
    <name evidence="6" type="ORF">DYB26_000366</name>
</gene>
<dbReference type="VEuPathDB" id="FungiDB:H257_15319"/>
<keyword evidence="4" id="KW-0969">Cilium</keyword>
<comment type="caution">
    <text evidence="6">The sequence shown here is derived from an EMBL/GenBank/DDBJ whole genome shotgun (WGS) entry which is preliminary data.</text>
</comment>
<dbReference type="InterPro" id="IPR032675">
    <property type="entry name" value="LRR_dom_sf"/>
</dbReference>
<name>A0A418CGW1_APHAT</name>
<dbReference type="SUPFAM" id="SSF52075">
    <property type="entry name" value="Outer arm dynein light chain 1"/>
    <property type="match status" value="1"/>
</dbReference>
<reference evidence="6 7" key="1">
    <citation type="submission" date="2018-08" db="EMBL/GenBank/DDBJ databases">
        <title>Aphanomyces genome sequencing and annotation.</title>
        <authorList>
            <person name="Minardi D."/>
            <person name="Oidtmann B."/>
            <person name="Van Der Giezen M."/>
            <person name="Studholme D.J."/>
        </authorList>
    </citation>
    <scope>NUCLEOTIDE SEQUENCE [LARGE SCALE GENOMIC DNA]</scope>
    <source>
        <strain evidence="6 7">FDL457</strain>
    </source>
</reference>
<evidence type="ECO:0000256" key="2">
    <source>
        <dbReference type="ARBA" id="ARBA00022614"/>
    </source>
</evidence>
<dbReference type="PROSITE" id="PS51450">
    <property type="entry name" value="LRR"/>
    <property type="match status" value="2"/>
</dbReference>
<dbReference type="SMART" id="SM00365">
    <property type="entry name" value="LRR_SD22"/>
    <property type="match status" value="4"/>
</dbReference>
<dbReference type="InterPro" id="IPR001611">
    <property type="entry name" value="Leu-rich_rpt"/>
</dbReference>
<dbReference type="GO" id="GO:0005930">
    <property type="term" value="C:axoneme"/>
    <property type="evidence" value="ECO:0007669"/>
    <property type="project" value="TreeGrafter"/>
</dbReference>
<keyword evidence="2" id="KW-0433">Leucine-rich repeat</keyword>
<dbReference type="InterPro" id="IPR050576">
    <property type="entry name" value="Cilia_flagella_integrity"/>
</dbReference>
<evidence type="ECO:0008006" key="8">
    <source>
        <dbReference type="Google" id="ProtNLM"/>
    </source>
</evidence>
<dbReference type="Pfam" id="PF14580">
    <property type="entry name" value="LRR_9"/>
    <property type="match status" value="1"/>
</dbReference>
<dbReference type="PANTHER" id="PTHR45973:SF9">
    <property type="entry name" value="LEUCINE-RICH REPEAT-CONTAINING PROTEIN 46"/>
    <property type="match status" value="1"/>
</dbReference>
<evidence type="ECO:0000313" key="7">
    <source>
        <dbReference type="Proteomes" id="UP000286510"/>
    </source>
</evidence>
<evidence type="ECO:0000256" key="3">
    <source>
        <dbReference type="ARBA" id="ARBA00022737"/>
    </source>
</evidence>
<accession>A0A418CGW1</accession>
<comment type="subcellular location">
    <subcellularLocation>
        <location evidence="1">Cell projection</location>
        <location evidence="1">Cilium</location>
    </subcellularLocation>
</comment>
<evidence type="ECO:0000256" key="5">
    <source>
        <dbReference type="ARBA" id="ARBA00023273"/>
    </source>
</evidence>
<evidence type="ECO:0000256" key="1">
    <source>
        <dbReference type="ARBA" id="ARBA00004138"/>
    </source>
</evidence>
<keyword evidence="3" id="KW-0677">Repeat</keyword>
<dbReference type="Proteomes" id="UP000286510">
    <property type="component" value="Unassembled WGS sequence"/>
</dbReference>
<dbReference type="AlphaFoldDB" id="A0A418CGW1"/>
<dbReference type="Gene3D" id="3.80.10.10">
    <property type="entry name" value="Ribonuclease Inhibitor"/>
    <property type="match status" value="2"/>
</dbReference>
<dbReference type="GO" id="GO:0035082">
    <property type="term" value="P:axoneme assembly"/>
    <property type="evidence" value="ECO:0007669"/>
    <property type="project" value="TreeGrafter"/>
</dbReference>
<protein>
    <recommendedName>
        <fullName evidence="8">Dynein assembly factor 1, axonemal homolog</fullName>
    </recommendedName>
</protein>
<proteinExistence type="predicted"/>
<sequence length="417" mass="47420">MEMNKATLRKICKDLDLYSTPSINDRLYLHYKGFRRIENLEEYTNVKVIWLEGNGFNKIEGLTEMRELRSLFLHENLLETIEGLEAQVHLDTLNLTQNHIAKIENLSHMTALTNLSMKGNYLRTADDIAHVLEIPSLSVLDIQSNRIADPAVVDVLAQMPNLRVLYLQGNDVVKHIKQYRKTVVARCKNLRYLDDRPVFDDERRRVNAWYKVLEDTNGDMDAALQAERDELVVIRQEKKDKDEANFRYFEEIMRKGKAERDRRESSNNQQDEVLETADCIVGEKIVPAEDCKLVRDARERRWAAVVNDEDVPVPHGSLLTLPPPPPSKAEVVEVDADRLKLLHDCAVVGTGATAAMDAFVNETFTLTNKDKAAKKVEQFQQMDGPRGGFAARLAAAQDDVAAKPMTTPLHTNMAELD</sequence>
<dbReference type="PANTHER" id="PTHR45973">
    <property type="entry name" value="PROTEIN PHOSPHATASE 1 REGULATORY SUBUNIT SDS22-RELATED"/>
    <property type="match status" value="1"/>
</dbReference>
<organism evidence="6 7">
    <name type="scientific">Aphanomyces astaci</name>
    <name type="common">Crayfish plague agent</name>
    <dbReference type="NCBI Taxonomy" id="112090"/>
    <lineage>
        <taxon>Eukaryota</taxon>
        <taxon>Sar</taxon>
        <taxon>Stramenopiles</taxon>
        <taxon>Oomycota</taxon>
        <taxon>Saprolegniomycetes</taxon>
        <taxon>Saprolegniales</taxon>
        <taxon>Verrucalvaceae</taxon>
        <taxon>Aphanomyces</taxon>
    </lineage>
</organism>
<dbReference type="GO" id="GO:0070840">
    <property type="term" value="F:dynein complex binding"/>
    <property type="evidence" value="ECO:0007669"/>
    <property type="project" value="TreeGrafter"/>
</dbReference>